<evidence type="ECO:0000259" key="13">
    <source>
        <dbReference type="SMART" id="SM00382"/>
    </source>
</evidence>
<dbReference type="STRING" id="323848.Nmul_A1858"/>
<dbReference type="SUPFAM" id="SSF52540">
    <property type="entry name" value="P-loop containing nucleoside triphosphate hydrolases"/>
    <property type="match status" value="1"/>
</dbReference>
<dbReference type="SUPFAM" id="SSF48019">
    <property type="entry name" value="post-AAA+ oligomerization domain-like"/>
    <property type="match status" value="1"/>
</dbReference>
<proteinExistence type="inferred from homology"/>
<dbReference type="SMART" id="SM00382">
    <property type="entry name" value="AAA"/>
    <property type="match status" value="1"/>
</dbReference>
<dbReference type="EMBL" id="FNVK01000004">
    <property type="protein sequence ID" value="SEF61801.1"/>
    <property type="molecule type" value="Genomic_DNA"/>
</dbReference>
<reference evidence="16" key="2">
    <citation type="submission" date="2005-08" db="EMBL/GenBank/DDBJ databases">
        <title>Complete sequence of chromosome 1 of Nitrosospira multiformis ATCC 25196.</title>
        <authorList>
            <person name="Copeland A."/>
            <person name="Lucas S."/>
            <person name="Lapidus A."/>
            <person name="Barry K."/>
            <person name="Detter J.C."/>
            <person name="Glavina T."/>
            <person name="Hammon N."/>
            <person name="Israni S."/>
            <person name="Pitluck S."/>
            <person name="Chain P."/>
            <person name="Malfatti S."/>
            <person name="Shin M."/>
            <person name="Vergez L."/>
            <person name="Schmutz J."/>
            <person name="Larimer F."/>
            <person name="Land M."/>
            <person name="Hauser L."/>
            <person name="Kyrpides N."/>
            <person name="Lykidis A."/>
            <person name="Richardson P."/>
        </authorList>
    </citation>
    <scope>NUCLEOTIDE SEQUENCE [LARGE SCALE GENOMIC DNA]</scope>
    <source>
        <strain evidence="16">ATCC 25196 / NCIMB 11849 / C 71</strain>
    </source>
</reference>
<evidence type="ECO:0000256" key="5">
    <source>
        <dbReference type="ARBA" id="ARBA00022723"/>
    </source>
</evidence>
<gene>
    <name evidence="11" type="primary">dnaX</name>
    <name evidence="14" type="ordered locus">Nmul_A1858</name>
    <name evidence="15" type="ORF">SAMN05216403_104164</name>
</gene>
<evidence type="ECO:0000256" key="7">
    <source>
        <dbReference type="ARBA" id="ARBA00022833"/>
    </source>
</evidence>
<dbReference type="InterPro" id="IPR003593">
    <property type="entry name" value="AAA+_ATPase"/>
</dbReference>
<protein>
    <recommendedName>
        <fullName evidence="11">DNA polymerase III subunit gamma/tau</fullName>
        <ecNumber evidence="11">2.7.7.7</ecNumber>
    </recommendedName>
</protein>
<comment type="subunit">
    <text evidence="11">DNA polymerase III contains a core (composed of alpha, epsilon and theta chains) that associates with a tau subunit. This core dimerizes to form the POLIII' complex. PolIII' associates with the gamma complex (composed of gamma, delta, delta', psi and chi chains) and with the beta chain to form the complete DNA polymerase III complex.</text>
</comment>
<dbReference type="NCBIfam" id="NF004046">
    <property type="entry name" value="PRK05563.1"/>
    <property type="match status" value="1"/>
</dbReference>
<keyword evidence="16" id="KW-1185">Reference proteome</keyword>
<keyword evidence="4 11" id="KW-0235">DNA replication</keyword>
<dbReference type="NCBIfam" id="TIGR02397">
    <property type="entry name" value="dnaX_nterm"/>
    <property type="match status" value="1"/>
</dbReference>
<keyword evidence="7" id="KW-0862">Zinc</keyword>
<dbReference type="AlphaFoldDB" id="Q2Y7W8"/>
<dbReference type="InterPro" id="IPR045085">
    <property type="entry name" value="HLD_clamp_pol_III_gamma_tau"/>
</dbReference>
<dbReference type="Pfam" id="PF12170">
    <property type="entry name" value="DNA_pol3_tau_5"/>
    <property type="match status" value="1"/>
</dbReference>
<evidence type="ECO:0000256" key="11">
    <source>
        <dbReference type="RuleBase" id="RU364063"/>
    </source>
</evidence>
<evidence type="ECO:0000313" key="17">
    <source>
        <dbReference type="Proteomes" id="UP000236751"/>
    </source>
</evidence>
<dbReference type="KEGG" id="nmu:Nmul_A1858"/>
<dbReference type="PANTHER" id="PTHR11669">
    <property type="entry name" value="REPLICATION FACTOR C / DNA POLYMERASE III GAMMA-TAU SUBUNIT"/>
    <property type="match status" value="1"/>
</dbReference>
<accession>Q2Y7W8</accession>
<dbReference type="Gene3D" id="3.30.300.150">
    <property type="entry name" value="DNA polymerase III, tau subunit, domain V"/>
    <property type="match status" value="1"/>
</dbReference>
<dbReference type="Pfam" id="PF13177">
    <property type="entry name" value="DNA_pol3_delta2"/>
    <property type="match status" value="1"/>
</dbReference>
<evidence type="ECO:0000256" key="1">
    <source>
        <dbReference type="ARBA" id="ARBA00006360"/>
    </source>
</evidence>
<dbReference type="InterPro" id="IPR022754">
    <property type="entry name" value="DNA_pol_III_gamma-3"/>
</dbReference>
<keyword evidence="9 11" id="KW-0239">DNA-directed DNA polymerase</keyword>
<comment type="similarity">
    <text evidence="1 11">Belongs to the DnaX/STICHEL family.</text>
</comment>
<feature type="compositionally biased region" description="Gly residues" evidence="12">
    <location>
        <begin position="370"/>
        <end position="379"/>
    </location>
</feature>
<evidence type="ECO:0000256" key="4">
    <source>
        <dbReference type="ARBA" id="ARBA00022705"/>
    </source>
</evidence>
<dbReference type="InterPro" id="IPR027417">
    <property type="entry name" value="P-loop_NTPase"/>
</dbReference>
<dbReference type="Proteomes" id="UP000236751">
    <property type="component" value="Unassembled WGS sequence"/>
</dbReference>
<dbReference type="eggNOG" id="COG2812">
    <property type="taxonomic scope" value="Bacteria"/>
</dbReference>
<feature type="region of interest" description="Disordered" evidence="12">
    <location>
        <begin position="370"/>
        <end position="447"/>
    </location>
</feature>
<dbReference type="InterPro" id="IPR038249">
    <property type="entry name" value="PolIII_tau_V_sf"/>
</dbReference>
<dbReference type="NCBIfam" id="NF005942">
    <property type="entry name" value="PRK07994.1"/>
    <property type="match status" value="1"/>
</dbReference>
<dbReference type="OrthoDB" id="9810148at2"/>
<dbReference type="InterPro" id="IPR012763">
    <property type="entry name" value="DNA_pol_III_sug/sutau_N"/>
</dbReference>
<dbReference type="Gene3D" id="1.10.8.60">
    <property type="match status" value="1"/>
</dbReference>
<keyword evidence="8 11" id="KW-0067">ATP-binding</keyword>
<dbReference type="Gene3D" id="3.40.50.300">
    <property type="entry name" value="P-loop containing nucleotide triphosphate hydrolases"/>
    <property type="match status" value="1"/>
</dbReference>
<evidence type="ECO:0000256" key="8">
    <source>
        <dbReference type="ARBA" id="ARBA00022840"/>
    </source>
</evidence>
<dbReference type="RefSeq" id="WP_011381173.1">
    <property type="nucleotide sequence ID" value="NC_007614.1"/>
</dbReference>
<dbReference type="Pfam" id="PF12169">
    <property type="entry name" value="DNA_pol3_gamma3"/>
    <property type="match status" value="1"/>
</dbReference>
<keyword evidence="6 11" id="KW-0547">Nucleotide-binding</keyword>
<dbReference type="GO" id="GO:0003677">
    <property type="term" value="F:DNA binding"/>
    <property type="evidence" value="ECO:0007669"/>
    <property type="project" value="InterPro"/>
</dbReference>
<dbReference type="EC" id="2.7.7.7" evidence="11"/>
<feature type="compositionally biased region" description="Basic and acidic residues" evidence="12">
    <location>
        <begin position="402"/>
        <end position="421"/>
    </location>
</feature>
<dbReference type="GO" id="GO:0009360">
    <property type="term" value="C:DNA polymerase III complex"/>
    <property type="evidence" value="ECO:0007669"/>
    <property type="project" value="InterPro"/>
</dbReference>
<dbReference type="GO" id="GO:0046872">
    <property type="term" value="F:metal ion binding"/>
    <property type="evidence" value="ECO:0007669"/>
    <property type="project" value="UniProtKB-KW"/>
</dbReference>
<sequence length="580" mass="64247">MSSPTQVLARKWRPRRFSELTGQDHVVRALTNALEQKRLHHAYLFTGTRGIGKTTIARILAKALNCQAGVTSEPCGVCSACIEIDGGRFVDLIEVDAASNTQVEKMRELLENALYAPTVARYKVYIIDEVHMLSKSAFNAMLKTLEEPPEHVKFILATTDPQKIPVTVLSRCLQFNLKQIPFPLIVSHLRHVLEQEHINCDATSLQLLARAAQGSMRDALSILDQAIAFGEGKIEEAGVRDMLGAVDQGYLFDLLEALAQRDGARMLAIADAMETRSLSFDAALQDLATLLHRLTLAQIVPAAIGDDEPERDRIFRLAKTFTPEDIQLFYQIAIHGREDLGRAPDEYAGFTMTLLRMLAFIPEDFLSGGGKAGRDGGTPGFLPTKPGSGKYPSTPRQAQQSDRTEMAEIEKEGNSQEERAARNAANGDSREPTGPVPASLERDPTPVKPSFVQSFSHSWITIVGQLKVSGLTRMLAQYCEVKSSSEDEIEFCVPELHKHLLDKTYQDRLQAAVREYLDKPVRLKFAVGIVNGMSPAEQENREKQEKQSQAIAAIESDPFVRELVENFDAKLIVSSIKPIQ</sequence>
<dbReference type="InterPro" id="IPR008921">
    <property type="entry name" value="DNA_pol3_clamp-load_cplx_C"/>
</dbReference>
<evidence type="ECO:0000256" key="3">
    <source>
        <dbReference type="ARBA" id="ARBA00022695"/>
    </source>
</evidence>
<dbReference type="InterPro" id="IPR050238">
    <property type="entry name" value="DNA_Rep/Repair_Clamp_Loader"/>
</dbReference>
<evidence type="ECO:0000256" key="6">
    <source>
        <dbReference type="ARBA" id="ARBA00022741"/>
    </source>
</evidence>
<dbReference type="GO" id="GO:0005524">
    <property type="term" value="F:ATP binding"/>
    <property type="evidence" value="ECO:0007669"/>
    <property type="project" value="UniProtKB-KW"/>
</dbReference>
<keyword evidence="2 11" id="KW-0808">Transferase</keyword>
<dbReference type="CDD" id="cd00009">
    <property type="entry name" value="AAA"/>
    <property type="match status" value="1"/>
</dbReference>
<evidence type="ECO:0000256" key="2">
    <source>
        <dbReference type="ARBA" id="ARBA00022679"/>
    </source>
</evidence>
<dbReference type="FunFam" id="1.10.8.60:FF:000013">
    <property type="entry name" value="DNA polymerase III subunit gamma/tau"/>
    <property type="match status" value="1"/>
</dbReference>
<name>Q2Y7W8_NITMU</name>
<dbReference type="Gene3D" id="1.20.272.10">
    <property type="match status" value="1"/>
</dbReference>
<dbReference type="GO" id="GO:0006261">
    <property type="term" value="P:DNA-templated DNA replication"/>
    <property type="evidence" value="ECO:0007669"/>
    <property type="project" value="TreeGrafter"/>
</dbReference>
<dbReference type="Pfam" id="PF22608">
    <property type="entry name" value="DNAX_ATPase_lid"/>
    <property type="match status" value="1"/>
</dbReference>
<comment type="catalytic activity">
    <reaction evidence="10 11">
        <text>DNA(n) + a 2'-deoxyribonucleoside 5'-triphosphate = DNA(n+1) + diphosphate</text>
        <dbReference type="Rhea" id="RHEA:22508"/>
        <dbReference type="Rhea" id="RHEA-COMP:17339"/>
        <dbReference type="Rhea" id="RHEA-COMP:17340"/>
        <dbReference type="ChEBI" id="CHEBI:33019"/>
        <dbReference type="ChEBI" id="CHEBI:61560"/>
        <dbReference type="ChEBI" id="CHEBI:173112"/>
        <dbReference type="EC" id="2.7.7.7"/>
    </reaction>
</comment>
<dbReference type="InterPro" id="IPR021029">
    <property type="entry name" value="DNA_pol_III_tau_dom-5"/>
</dbReference>
<dbReference type="GO" id="GO:0003887">
    <property type="term" value="F:DNA-directed DNA polymerase activity"/>
    <property type="evidence" value="ECO:0007669"/>
    <property type="project" value="UniProtKB-KW"/>
</dbReference>
<dbReference type="HOGENOM" id="CLU_006229_6_0_4"/>
<organism evidence="14 16">
    <name type="scientific">Nitrosospira multiformis (strain ATCC 25196 / NCIMB 11849 / C 71)</name>
    <dbReference type="NCBI Taxonomy" id="323848"/>
    <lineage>
        <taxon>Bacteria</taxon>
        <taxon>Pseudomonadati</taxon>
        <taxon>Pseudomonadota</taxon>
        <taxon>Betaproteobacteria</taxon>
        <taxon>Nitrosomonadales</taxon>
        <taxon>Nitrosomonadaceae</taxon>
        <taxon>Nitrosospira</taxon>
    </lineage>
</organism>
<dbReference type="PANTHER" id="PTHR11669:SF0">
    <property type="entry name" value="PROTEIN STICHEL-LIKE 2"/>
    <property type="match status" value="1"/>
</dbReference>
<evidence type="ECO:0000313" key="14">
    <source>
        <dbReference type="EMBL" id="ABB75153.1"/>
    </source>
</evidence>
<evidence type="ECO:0000256" key="10">
    <source>
        <dbReference type="ARBA" id="ARBA00049244"/>
    </source>
</evidence>
<comment type="function">
    <text evidence="11">DNA polymerase III is a complex, multichain enzyme responsible for most of the replicative synthesis in bacteria. This DNA polymerase also exhibits 3' to 5' exonuclease activity.</text>
</comment>
<dbReference type="PRINTS" id="PR00300">
    <property type="entry name" value="CLPPROTEASEA"/>
</dbReference>
<evidence type="ECO:0000256" key="9">
    <source>
        <dbReference type="ARBA" id="ARBA00022932"/>
    </source>
</evidence>
<reference evidence="15 17" key="4">
    <citation type="submission" date="2016-10" db="EMBL/GenBank/DDBJ databases">
        <authorList>
            <person name="de Groot N.N."/>
        </authorList>
    </citation>
    <scope>NUCLEOTIDE SEQUENCE [LARGE SCALE GENOMIC DNA]</scope>
    <source>
        <strain evidence="15 17">Nl13</strain>
    </source>
</reference>
<feature type="domain" description="AAA+ ATPase" evidence="13">
    <location>
        <begin position="39"/>
        <end position="181"/>
    </location>
</feature>
<keyword evidence="3 11" id="KW-0548">Nucleotidyltransferase</keyword>
<dbReference type="CDD" id="cd18137">
    <property type="entry name" value="HLD_clamp_pol_III_gamma_tau"/>
    <property type="match status" value="1"/>
</dbReference>
<dbReference type="InterPro" id="IPR001270">
    <property type="entry name" value="ClpA/B"/>
</dbReference>
<dbReference type="Proteomes" id="UP000002718">
    <property type="component" value="Chromosome"/>
</dbReference>
<keyword evidence="5" id="KW-0479">Metal-binding</keyword>
<dbReference type="FunFam" id="1.20.272.10:FF:000003">
    <property type="entry name" value="DNA polymerase III subunit gamma/tau"/>
    <property type="match status" value="1"/>
</dbReference>
<evidence type="ECO:0000313" key="15">
    <source>
        <dbReference type="EMBL" id="SEF61801.1"/>
    </source>
</evidence>
<evidence type="ECO:0000313" key="16">
    <source>
        <dbReference type="Proteomes" id="UP000002718"/>
    </source>
</evidence>
<dbReference type="EMBL" id="CP000103">
    <property type="protein sequence ID" value="ABB75153.1"/>
    <property type="molecule type" value="Genomic_DNA"/>
</dbReference>
<evidence type="ECO:0000256" key="12">
    <source>
        <dbReference type="SAM" id="MobiDB-lite"/>
    </source>
</evidence>
<reference evidence="14 16" key="3">
    <citation type="journal article" date="2008" name="Appl. Environ. Microbiol.">
        <title>Complete genome sequence of Nitrosospira multiformis, an ammonia-oxidizing bacterium from the soil environment.</title>
        <authorList>
            <person name="Norton J.M."/>
            <person name="Klotz M.G."/>
            <person name="Stein L.Y."/>
            <person name="Arp D.J."/>
            <person name="Bottomley P.J."/>
            <person name="Chain P.S."/>
            <person name="Hauser L.J."/>
            <person name="Land M.L."/>
            <person name="Larimer F.W."/>
            <person name="Shin M.W."/>
            <person name="Starkenburg S.R."/>
        </authorList>
    </citation>
    <scope>NUCLEOTIDE SEQUENCE [LARGE SCALE GENOMIC DNA]</scope>
    <source>
        <strain evidence="14">ATCC 25196</strain>
        <strain evidence="16">ATCC 25196 / NCIMB 11849 / C 71</strain>
    </source>
</reference>
<dbReference type="FunFam" id="3.40.50.300:FF:000014">
    <property type="entry name" value="DNA polymerase III subunit gamma/tau"/>
    <property type="match status" value="1"/>
</dbReference>
<reference evidence="14" key="1">
    <citation type="submission" date="2005-08" db="EMBL/GenBank/DDBJ databases">
        <title>Complete sequence of Chromosome 1 of Nitrosospira multiformis ATCC 25196.</title>
        <authorList>
            <consortium name="US DOE Joint Genome Institute"/>
            <person name="Copeland A."/>
            <person name="Lucas S."/>
            <person name="Lapidus A."/>
            <person name="Barry K."/>
            <person name="Detter J.C."/>
            <person name="Glavina T."/>
            <person name="Hammon N."/>
            <person name="Israni S."/>
            <person name="Pitluck S."/>
            <person name="Chain P."/>
            <person name="Malfatti S."/>
            <person name="Shin M."/>
            <person name="Vergez L."/>
            <person name="Schmutz J."/>
            <person name="Larimer F."/>
            <person name="Land M."/>
            <person name="Hauser L."/>
            <person name="Kyrpides N."/>
            <person name="Lykidis A."/>
            <person name="Richardson P."/>
        </authorList>
    </citation>
    <scope>NUCLEOTIDE SEQUENCE</scope>
    <source>
        <strain evidence="14">ATCC 25196</strain>
    </source>
</reference>